<keyword evidence="4" id="KW-0256">Endoplasmic reticulum</keyword>
<evidence type="ECO:0000256" key="3">
    <source>
        <dbReference type="ARBA" id="ARBA00022692"/>
    </source>
</evidence>
<dbReference type="Ensembl" id="ENSCCNT00000037762.1">
    <property type="protein sequence ID" value="ENSCCNP00000029938.1"/>
    <property type="gene ID" value="ENSCCNG00000028714.1"/>
</dbReference>
<dbReference type="GO" id="GO:0005789">
    <property type="term" value="C:endoplasmic reticulum membrane"/>
    <property type="evidence" value="ECO:0007669"/>
    <property type="project" value="UniProtKB-SubCell"/>
</dbReference>
<evidence type="ECO:0000313" key="12">
    <source>
        <dbReference type="Ensembl" id="ENSCCNP00000029938.1"/>
    </source>
</evidence>
<organism evidence="12">
    <name type="scientific">Castor canadensis</name>
    <name type="common">American beaver</name>
    <dbReference type="NCBI Taxonomy" id="51338"/>
    <lineage>
        <taxon>Eukaryota</taxon>
        <taxon>Metazoa</taxon>
        <taxon>Chordata</taxon>
        <taxon>Craniata</taxon>
        <taxon>Vertebrata</taxon>
        <taxon>Euteleostomi</taxon>
        <taxon>Mammalia</taxon>
        <taxon>Eutheria</taxon>
        <taxon>Euarchontoglires</taxon>
        <taxon>Glires</taxon>
        <taxon>Rodentia</taxon>
        <taxon>Castorimorpha</taxon>
        <taxon>Castoridae</taxon>
        <taxon>Castor</taxon>
    </lineage>
</organism>
<comment type="subunit">
    <text evidence="9">Associates with BCL10 by CARD-CARD interaction.</text>
</comment>
<keyword evidence="3" id="KW-0812">Transmembrane</keyword>
<dbReference type="FunFam" id="1.10.533.10:FF:000015">
    <property type="entry name" value="Caspase recruitment domain-containing protein 19"/>
    <property type="match status" value="1"/>
</dbReference>
<proteinExistence type="predicted"/>
<keyword evidence="5" id="KW-1133">Transmembrane helix</keyword>
<evidence type="ECO:0000256" key="1">
    <source>
        <dbReference type="ARBA" id="ARBA00004304"/>
    </source>
</evidence>
<keyword evidence="6" id="KW-0496">Mitochondrion</keyword>
<evidence type="ECO:0000256" key="5">
    <source>
        <dbReference type="ARBA" id="ARBA00022989"/>
    </source>
</evidence>
<dbReference type="CDD" id="cd13785">
    <property type="entry name" value="CARD_BinCARD_like"/>
    <property type="match status" value="1"/>
</dbReference>
<evidence type="ECO:0000256" key="4">
    <source>
        <dbReference type="ARBA" id="ARBA00022824"/>
    </source>
</evidence>
<evidence type="ECO:0000256" key="2">
    <source>
        <dbReference type="ARBA" id="ARBA00004389"/>
    </source>
</evidence>
<evidence type="ECO:0000256" key="7">
    <source>
        <dbReference type="ARBA" id="ARBA00023136"/>
    </source>
</evidence>
<dbReference type="InterPro" id="IPR011029">
    <property type="entry name" value="DEATH-like_dom_sf"/>
</dbReference>
<evidence type="ECO:0000256" key="6">
    <source>
        <dbReference type="ARBA" id="ARBA00023128"/>
    </source>
</evidence>
<name>A0A8C0XQS3_CASCN</name>
<reference evidence="12" key="1">
    <citation type="submission" date="2023-09" db="UniProtKB">
        <authorList>
            <consortium name="Ensembl"/>
        </authorList>
    </citation>
    <scope>IDENTIFICATION</scope>
</reference>
<sequence length="250" mass="28469">ALRHGRGTRECREPFWVPTAPVHVQLLVRWVNKVGNFPCVRWPPCDVCHPASVPSREIIALPAAQHQGRHLWSPLGLHWFTTYTPACVVDQTYCDRLVQDTPFLTGQGCLSEQQVDRIILQLNRYYPQILTNKEAEKFRNPKASLRVRLCDLLSHLQRSGERHCQEFYRALYIHAQPLHSRLPSRHALRPMSFLAGLGLAAGLALLLYCCPPDYKVLPGARRVLGFSPIIIDRHVSRYLLAFLADDLAAL</sequence>
<keyword evidence="8" id="KW-1015">Disulfide bond</keyword>
<evidence type="ECO:0000256" key="9">
    <source>
        <dbReference type="ARBA" id="ARBA00064785"/>
    </source>
</evidence>
<evidence type="ECO:0000256" key="10">
    <source>
        <dbReference type="ARBA" id="ARBA00067938"/>
    </source>
</evidence>
<dbReference type="InterPro" id="IPR043574">
    <property type="entry name" value="CARD19"/>
</dbReference>
<dbReference type="PANTHER" id="PTHR34765">
    <property type="entry name" value="CASPASE RECRUITMENT DOMAIN-CONTAINING PROTEIN 19"/>
    <property type="match status" value="1"/>
</dbReference>
<dbReference type="PANTHER" id="PTHR34765:SF1">
    <property type="entry name" value="CASPASE RECRUITMENT DOMAIN-CONTAINING PROTEIN 19"/>
    <property type="match status" value="1"/>
</dbReference>
<protein>
    <recommendedName>
        <fullName evidence="10">Caspase recruitment domain-containing protein 19</fullName>
    </recommendedName>
    <alternativeName>
        <fullName evidence="11">Bcl10-interacting CARD protein</fullName>
    </alternativeName>
</protein>
<dbReference type="GO" id="GO:0031966">
    <property type="term" value="C:mitochondrial membrane"/>
    <property type="evidence" value="ECO:0007669"/>
    <property type="project" value="UniProtKB-SubCell"/>
</dbReference>
<dbReference type="Gene3D" id="1.10.533.10">
    <property type="entry name" value="Death Domain, Fas"/>
    <property type="match status" value="1"/>
</dbReference>
<evidence type="ECO:0000256" key="11">
    <source>
        <dbReference type="ARBA" id="ARBA00083642"/>
    </source>
</evidence>
<accession>A0A8C0XQS3</accession>
<dbReference type="AlphaFoldDB" id="A0A8C0XQS3"/>
<gene>
    <name evidence="12" type="primary">Card19</name>
</gene>
<dbReference type="InterPro" id="IPR042146">
    <property type="entry name" value="CARD_BinCARD"/>
</dbReference>
<comment type="subcellular location">
    <subcellularLocation>
        <location evidence="2">Endoplasmic reticulum membrane</location>
        <topology evidence="2">Single-pass membrane protein</topology>
    </subcellularLocation>
    <subcellularLocation>
        <location evidence="1">Mitochondrion membrane</location>
        <topology evidence="1">Single-pass membrane protein</topology>
    </subcellularLocation>
</comment>
<evidence type="ECO:0000256" key="8">
    <source>
        <dbReference type="ARBA" id="ARBA00023157"/>
    </source>
</evidence>
<keyword evidence="7" id="KW-0472">Membrane</keyword>